<evidence type="ECO:0000313" key="1">
    <source>
        <dbReference type="EMBL" id="VEB42984.1"/>
    </source>
</evidence>
<protein>
    <recommendedName>
        <fullName evidence="3">Phage protein</fullName>
    </recommendedName>
</protein>
<evidence type="ECO:0008006" key="3">
    <source>
        <dbReference type="Google" id="ProtNLM"/>
    </source>
</evidence>
<organism evidence="1 2">
    <name type="scientific">Chromobacterium violaceum</name>
    <dbReference type="NCBI Taxonomy" id="536"/>
    <lineage>
        <taxon>Bacteria</taxon>
        <taxon>Pseudomonadati</taxon>
        <taxon>Pseudomonadota</taxon>
        <taxon>Betaproteobacteria</taxon>
        <taxon>Neisseriales</taxon>
        <taxon>Chromobacteriaceae</taxon>
        <taxon>Chromobacterium</taxon>
    </lineage>
</organism>
<dbReference type="EMBL" id="LR134182">
    <property type="protein sequence ID" value="VEB42984.1"/>
    <property type="molecule type" value="Genomic_DNA"/>
</dbReference>
<dbReference type="Pfam" id="PF13554">
    <property type="entry name" value="Phage_tail_terminator_5"/>
    <property type="match status" value="1"/>
</dbReference>
<dbReference type="InterPro" id="IPR025395">
    <property type="entry name" value="Phage_tail_terminator-like"/>
</dbReference>
<accession>A0A447TDN7</accession>
<dbReference type="Proteomes" id="UP000275777">
    <property type="component" value="Chromosome"/>
</dbReference>
<dbReference type="Gene3D" id="3.30.2000.20">
    <property type="match status" value="1"/>
</dbReference>
<reference evidence="1 2" key="1">
    <citation type="submission" date="2018-12" db="EMBL/GenBank/DDBJ databases">
        <authorList>
            <consortium name="Pathogen Informatics"/>
        </authorList>
    </citation>
    <scope>NUCLEOTIDE SEQUENCE [LARGE SCALE GENOMIC DNA]</scope>
    <source>
        <strain evidence="1 2">NCTC9695</strain>
    </source>
</reference>
<proteinExistence type="predicted"/>
<name>A0A447TDN7_CHRVL</name>
<sequence length="129" mass="13860">MSLTTIRAAFERRLADWAKGQALPVAWENVEFTPPADGLYLRAFLLPADGETVNLEYGACEIGLYQINVCAPQGKGPRQAEKLAEGLQALYPAGDVLGGARLVRQPAIGPPIPDGVSRIVPVTIRYSTI</sequence>
<dbReference type="AlphaFoldDB" id="A0A447TDN7"/>
<evidence type="ECO:0000313" key="2">
    <source>
        <dbReference type="Proteomes" id="UP000275777"/>
    </source>
</evidence>
<gene>
    <name evidence="1" type="ORF">NCTC9695_03438</name>
</gene>